<dbReference type="RefSeq" id="XP_022465100.1">
    <property type="nucleotide sequence ID" value="XM_022608623.1"/>
</dbReference>
<feature type="compositionally biased region" description="Basic and acidic residues" evidence="1">
    <location>
        <begin position="472"/>
        <end position="484"/>
    </location>
</feature>
<organism evidence="3 4">
    <name type="scientific">Huiozyma naganishii (strain ATCC MYA-139 / BCRC 22969 / CBS 8797 / KCTC 17520 / NBRC 10181 / NCYC 3082 / Yp74L-3)</name>
    <name type="common">Yeast</name>
    <name type="synonym">Kazachstania naganishii</name>
    <dbReference type="NCBI Taxonomy" id="1071383"/>
    <lineage>
        <taxon>Eukaryota</taxon>
        <taxon>Fungi</taxon>
        <taxon>Dikarya</taxon>
        <taxon>Ascomycota</taxon>
        <taxon>Saccharomycotina</taxon>
        <taxon>Saccharomycetes</taxon>
        <taxon>Saccharomycetales</taxon>
        <taxon>Saccharomycetaceae</taxon>
        <taxon>Huiozyma</taxon>
    </lineage>
</organism>
<dbReference type="eggNOG" id="KOG1216">
    <property type="taxonomic scope" value="Eukaryota"/>
</dbReference>
<accession>J7S799</accession>
<dbReference type="GeneID" id="34526569"/>
<reference evidence="4" key="2">
    <citation type="submission" date="2012-08" db="EMBL/GenBank/DDBJ databases">
        <title>Genome sequence of Kazachstania naganishii.</title>
        <authorList>
            <person name="Gordon J.L."/>
            <person name="Armisen D."/>
            <person name="Proux-Wera E."/>
            <person name="OhEigeartaigh S.S."/>
            <person name="Byrne K.P."/>
            <person name="Wolfe K.H."/>
        </authorList>
    </citation>
    <scope>NUCLEOTIDE SEQUENCE [LARGE SCALE GENOMIC DNA]</scope>
    <source>
        <strain evidence="4">ATCC MYA-139 / BCRC 22969 / CBS 8797 / CCRC 22969 / KCTC 17520 / NBRC 10181 / NCYC 3082</strain>
    </source>
</reference>
<protein>
    <recommendedName>
        <fullName evidence="5">Hyphally-regulated cell wall protein N-terminal domain-containing protein</fullName>
    </recommendedName>
</protein>
<dbReference type="AlphaFoldDB" id="J7S799"/>
<feature type="region of interest" description="Disordered" evidence="1">
    <location>
        <begin position="380"/>
        <end position="488"/>
    </location>
</feature>
<name>J7S799_HUIN7</name>
<evidence type="ECO:0000256" key="2">
    <source>
        <dbReference type="SAM" id="SignalP"/>
    </source>
</evidence>
<evidence type="ECO:0000256" key="1">
    <source>
        <dbReference type="SAM" id="MobiDB-lite"/>
    </source>
</evidence>
<evidence type="ECO:0008006" key="5">
    <source>
        <dbReference type="Google" id="ProtNLM"/>
    </source>
</evidence>
<feature type="signal peptide" evidence="2">
    <location>
        <begin position="1"/>
        <end position="21"/>
    </location>
</feature>
<feature type="compositionally biased region" description="Low complexity" evidence="1">
    <location>
        <begin position="380"/>
        <end position="418"/>
    </location>
</feature>
<reference evidence="3 4" key="1">
    <citation type="journal article" date="2011" name="Proc. Natl. Acad. Sci. U.S.A.">
        <title>Evolutionary erosion of yeast sex chromosomes by mating-type switching accidents.</title>
        <authorList>
            <person name="Gordon J.L."/>
            <person name="Armisen D."/>
            <person name="Proux-Wera E."/>
            <person name="Oheigeartaigh S.S."/>
            <person name="Byrne K.P."/>
            <person name="Wolfe K.H."/>
        </authorList>
    </citation>
    <scope>NUCLEOTIDE SEQUENCE [LARGE SCALE GENOMIC DNA]</scope>
    <source>
        <strain evidence="4">ATCC MYA-139 / BCRC 22969 / CBS 8797 / CCRC 22969 / KCTC 17520 / NBRC 10181 / NCYC 3082</strain>
    </source>
</reference>
<sequence length="512" mass="54552">MLRNFRIVLLATISLLCAALAQIVTDGLVVTDNVTLSGDRVFNGNVTVEKGASLTLTGGCYTFDNDVNIYGNLVVELGECNEGLFDATASSVNITGTVELYSSGAAHLDSKAFLNLGHIYLRHSEGPDSNVWWIIQVSQSFLNKGTIYMENDNRLSSMEVDILNPNGVPIVNDGLISVKGQSQAFNSTTINTDGIQLFTVQGKLQGSGTMEITNGFLGLSSSQYLEQQNIVLKGSILFMVAYESSSAFVRGLSDSIIVFNDPAVLDFSATVQDGKVSIEIPNSVYTITDLDNMVTTCDLIKKTFIYSSQGTSSLLHGLQFNGPFSPIPEPKTTTEVVGGTMGVEYVTSYSRIEENGTCGFGSTVYSRTFSTFISVNPSSHHSSSVSSSASQSSRTSLVSSRASTGFSRSSSSQPSSRSGSDELSKPAGVSGSISAASSSIESDRRSINSGYSSSTVSVTSSAEKTVSTGEMQTEHPTEKSRTDSLPKTATENTMFLHVLKTVGHILQVRQTI</sequence>
<evidence type="ECO:0000313" key="3">
    <source>
        <dbReference type="EMBL" id="CCK70854.1"/>
    </source>
</evidence>
<dbReference type="Proteomes" id="UP000006310">
    <property type="component" value="Chromosome 6"/>
</dbReference>
<feature type="compositionally biased region" description="Low complexity" evidence="1">
    <location>
        <begin position="447"/>
        <end position="468"/>
    </location>
</feature>
<feature type="compositionally biased region" description="Low complexity" evidence="1">
    <location>
        <begin position="430"/>
        <end position="440"/>
    </location>
</feature>
<dbReference type="KEGG" id="kng:KNAG_0F01860"/>
<dbReference type="HOGENOM" id="CLU_025341_0_0_1"/>
<proteinExistence type="predicted"/>
<dbReference type="EMBL" id="HE978319">
    <property type="protein sequence ID" value="CCK70854.1"/>
    <property type="molecule type" value="Genomic_DNA"/>
</dbReference>
<gene>
    <name evidence="3" type="primary">KNAG0F01860</name>
    <name evidence="3" type="ordered locus">KNAG_0F01860</name>
</gene>
<dbReference type="OMA" id="TENTMFL"/>
<keyword evidence="4" id="KW-1185">Reference proteome</keyword>
<feature type="chain" id="PRO_5003796605" description="Hyphally-regulated cell wall protein N-terminal domain-containing protein" evidence="2">
    <location>
        <begin position="22"/>
        <end position="512"/>
    </location>
</feature>
<evidence type="ECO:0000313" key="4">
    <source>
        <dbReference type="Proteomes" id="UP000006310"/>
    </source>
</evidence>
<keyword evidence="2" id="KW-0732">Signal</keyword>